<dbReference type="GeneID" id="38131261"/>
<keyword evidence="3" id="KW-1185">Reference proteome</keyword>
<dbReference type="RefSeq" id="XP_026617004.1">
    <property type="nucleotide sequence ID" value="XM_026762906.1"/>
</dbReference>
<dbReference type="PANTHER" id="PTHR37544">
    <property type="entry name" value="SPRAY-RELATED"/>
    <property type="match status" value="1"/>
</dbReference>
<organism evidence="2 3">
    <name type="scientific">Aspergillus thermomutatus</name>
    <name type="common">Neosartorya pseudofischeri</name>
    <dbReference type="NCBI Taxonomy" id="41047"/>
    <lineage>
        <taxon>Eukaryota</taxon>
        <taxon>Fungi</taxon>
        <taxon>Dikarya</taxon>
        <taxon>Ascomycota</taxon>
        <taxon>Pezizomycotina</taxon>
        <taxon>Eurotiomycetes</taxon>
        <taxon>Eurotiomycetidae</taxon>
        <taxon>Eurotiales</taxon>
        <taxon>Aspergillaceae</taxon>
        <taxon>Aspergillus</taxon>
        <taxon>Aspergillus subgen. Fumigati</taxon>
    </lineage>
</organism>
<reference evidence="2" key="1">
    <citation type="submission" date="2018-08" db="EMBL/GenBank/DDBJ databases">
        <title>Draft genome sequence of azole-resistant Aspergillus thermomutatus (Neosartorya pseudofischeri) strain HMR AF 39, isolated from a human nasal aspirate.</title>
        <authorList>
            <person name="Parent-Michaud M."/>
            <person name="Dufresne P.J."/>
            <person name="Fournier E."/>
            <person name="Martineau C."/>
            <person name="Moreira S."/>
            <person name="Perkins V."/>
            <person name="De Repentigny L."/>
            <person name="Dufresne S.F."/>
        </authorList>
    </citation>
    <scope>NUCLEOTIDE SEQUENCE [LARGE SCALE GENOMIC DNA]</scope>
    <source>
        <strain evidence="2">HMR AF 39</strain>
    </source>
</reference>
<feature type="transmembrane region" description="Helical" evidence="1">
    <location>
        <begin position="121"/>
        <end position="144"/>
    </location>
</feature>
<sequence>MAISLPFIPAIAYTPLKTVARSTPWLPILLATTIKQLWSTLEFGLKMLQPFHTLAHGRARPDQTLTLDYQGTPYGVLVLQALLNKHYLVALVGTGSILADILTVTLSSLSLNARSETPRSVLSSLILSIAIVAVLIVSALLVFVRYRRPFMPRQPNTIASILAFVHQSRMLDDFVGTERFSNAEMAEMLVSRNKRYGLGWFKGRDERPHCAIDEEPMLSRYVHGVSYLRARAPWEEDVGFYF</sequence>
<dbReference type="OrthoDB" id="3248909at2759"/>
<protein>
    <submittedName>
        <fullName evidence="2">Uncharacterized protein</fullName>
    </submittedName>
</protein>
<dbReference type="EMBL" id="NKHU02000033">
    <property type="protein sequence ID" value="RHZ62984.1"/>
    <property type="molecule type" value="Genomic_DNA"/>
</dbReference>
<keyword evidence="1" id="KW-0472">Membrane</keyword>
<dbReference type="InterPro" id="IPR021840">
    <property type="entry name" value="DUF3433"/>
</dbReference>
<evidence type="ECO:0000313" key="3">
    <source>
        <dbReference type="Proteomes" id="UP000215305"/>
    </source>
</evidence>
<evidence type="ECO:0000313" key="2">
    <source>
        <dbReference type="EMBL" id="RHZ62984.1"/>
    </source>
</evidence>
<gene>
    <name evidence="2" type="ORF">CDV56_109287</name>
</gene>
<dbReference type="VEuPathDB" id="FungiDB:CDV56_109287"/>
<dbReference type="AlphaFoldDB" id="A0A397HNT3"/>
<proteinExistence type="predicted"/>
<dbReference type="Pfam" id="PF11915">
    <property type="entry name" value="DUF3433"/>
    <property type="match status" value="1"/>
</dbReference>
<dbReference type="Proteomes" id="UP000215305">
    <property type="component" value="Unassembled WGS sequence"/>
</dbReference>
<keyword evidence="1" id="KW-0812">Transmembrane</keyword>
<keyword evidence="1" id="KW-1133">Transmembrane helix</keyword>
<feature type="transmembrane region" description="Helical" evidence="1">
    <location>
        <begin position="87"/>
        <end position="109"/>
    </location>
</feature>
<dbReference type="PANTHER" id="PTHR37544:SF3">
    <property type="entry name" value="SPRAY"/>
    <property type="match status" value="1"/>
</dbReference>
<accession>A0A397HNT3</accession>
<name>A0A397HNT3_ASPTH</name>
<evidence type="ECO:0000256" key="1">
    <source>
        <dbReference type="SAM" id="Phobius"/>
    </source>
</evidence>
<dbReference type="STRING" id="41047.A0A397HNT3"/>
<comment type="caution">
    <text evidence="2">The sequence shown here is derived from an EMBL/GenBank/DDBJ whole genome shotgun (WGS) entry which is preliminary data.</text>
</comment>